<evidence type="ECO:0000313" key="2">
    <source>
        <dbReference type="Proteomes" id="UP001522868"/>
    </source>
</evidence>
<comment type="caution">
    <text evidence="1">The sequence shown here is derived from an EMBL/GenBank/DDBJ whole genome shotgun (WGS) entry which is preliminary data.</text>
</comment>
<keyword evidence="2" id="KW-1185">Reference proteome</keyword>
<protein>
    <submittedName>
        <fullName evidence="1">Uncharacterized protein</fullName>
    </submittedName>
</protein>
<organism evidence="1 2">
    <name type="scientific">Streptomyces lichenis</name>
    <dbReference type="NCBI Taxonomy" id="2306967"/>
    <lineage>
        <taxon>Bacteria</taxon>
        <taxon>Bacillati</taxon>
        <taxon>Actinomycetota</taxon>
        <taxon>Actinomycetes</taxon>
        <taxon>Kitasatosporales</taxon>
        <taxon>Streptomycetaceae</taxon>
        <taxon>Streptomyces</taxon>
    </lineage>
</organism>
<proteinExistence type="predicted"/>
<name>A0ABT0IB14_9ACTN</name>
<sequence>MEDFSSRVLLALRRFIGVPLPGTAWYVYGAHPLGDTVFRVRLNGPGHPADPAGSLLVDLPLPESAAEERGWWWYVGALRRITRLISETGIPLAYNDDGVAVVDAAAVLEEESFPDEPEVTLEDAVDYVIGDLCGDALWHETPASAASGLYRMMGFDLRTSDTLRVYLLHQNRVIGVDLAVRDGETGQPRTVGWWASAKLTALLRPDDPASLAVYRISDTGDPMCEAVYDLTRWA</sequence>
<reference evidence="1 2" key="1">
    <citation type="submission" date="2022-04" db="EMBL/GenBank/DDBJ databases">
        <title>Streptomyces sp. nov. LCR6-01 isolated from Lichen of Dirinaria sp.</title>
        <authorList>
            <person name="Kanchanasin P."/>
            <person name="Tanasupawat S."/>
            <person name="Phongsopitanun W."/>
        </authorList>
    </citation>
    <scope>NUCLEOTIDE SEQUENCE [LARGE SCALE GENOMIC DNA]</scope>
    <source>
        <strain evidence="1 2">LCR6-01</strain>
    </source>
</reference>
<dbReference type="EMBL" id="JALPTH010000012">
    <property type="protein sequence ID" value="MCK8678514.1"/>
    <property type="molecule type" value="Genomic_DNA"/>
</dbReference>
<accession>A0ABT0IB14</accession>
<dbReference type="Proteomes" id="UP001522868">
    <property type="component" value="Unassembled WGS sequence"/>
</dbReference>
<gene>
    <name evidence="1" type="ORF">M1O15_14140</name>
</gene>
<evidence type="ECO:0000313" key="1">
    <source>
        <dbReference type="EMBL" id="MCK8678514.1"/>
    </source>
</evidence>
<dbReference type="RefSeq" id="WP_248634159.1">
    <property type="nucleotide sequence ID" value="NZ_JALPTH010000012.1"/>
</dbReference>